<dbReference type="RefSeq" id="XP_020904983.1">
    <property type="nucleotide sequence ID" value="XM_021049324.2"/>
</dbReference>
<dbReference type="OMA" id="NDEAINV"/>
<feature type="domain" description="C2" evidence="3">
    <location>
        <begin position="88"/>
        <end position="207"/>
    </location>
</feature>
<proteinExistence type="predicted"/>
<dbReference type="AlphaFoldDB" id="A0A913XIW5"/>
<dbReference type="GO" id="GO:0048488">
    <property type="term" value="P:synaptic vesicle endocytosis"/>
    <property type="evidence" value="ECO:0007669"/>
    <property type="project" value="TreeGrafter"/>
</dbReference>
<dbReference type="PANTHER" id="PTHR10024:SF227">
    <property type="entry name" value="SYNAPTOTAGMIN 1"/>
    <property type="match status" value="1"/>
</dbReference>
<feature type="transmembrane region" description="Helical" evidence="2">
    <location>
        <begin position="12"/>
        <end position="31"/>
    </location>
</feature>
<organism evidence="4 5">
    <name type="scientific">Exaiptasia diaphana</name>
    <name type="common">Tropical sea anemone</name>
    <name type="synonym">Aiptasia pulchella</name>
    <dbReference type="NCBI Taxonomy" id="2652724"/>
    <lineage>
        <taxon>Eukaryota</taxon>
        <taxon>Metazoa</taxon>
        <taxon>Cnidaria</taxon>
        <taxon>Anthozoa</taxon>
        <taxon>Hexacorallia</taxon>
        <taxon>Actiniaria</taxon>
        <taxon>Aiptasiidae</taxon>
        <taxon>Exaiptasia</taxon>
    </lineage>
</organism>
<dbReference type="GO" id="GO:0005509">
    <property type="term" value="F:calcium ion binding"/>
    <property type="evidence" value="ECO:0007669"/>
    <property type="project" value="TreeGrafter"/>
</dbReference>
<dbReference type="PRINTS" id="PR00399">
    <property type="entry name" value="SYNAPTOTAGMN"/>
</dbReference>
<dbReference type="GO" id="GO:0048791">
    <property type="term" value="P:calcium ion-regulated exocytosis of neurotransmitter"/>
    <property type="evidence" value="ECO:0007669"/>
    <property type="project" value="TreeGrafter"/>
</dbReference>
<evidence type="ECO:0000256" key="2">
    <source>
        <dbReference type="SAM" id="Phobius"/>
    </source>
</evidence>
<protein>
    <recommendedName>
        <fullName evidence="3">C2 domain-containing protein</fullName>
    </recommendedName>
</protein>
<dbReference type="Proteomes" id="UP000887567">
    <property type="component" value="Unplaced"/>
</dbReference>
<evidence type="ECO:0000259" key="3">
    <source>
        <dbReference type="PROSITE" id="PS50004"/>
    </source>
</evidence>
<dbReference type="GO" id="GO:0098793">
    <property type="term" value="C:presynapse"/>
    <property type="evidence" value="ECO:0007669"/>
    <property type="project" value="GOC"/>
</dbReference>
<dbReference type="GO" id="GO:0005886">
    <property type="term" value="C:plasma membrane"/>
    <property type="evidence" value="ECO:0007669"/>
    <property type="project" value="TreeGrafter"/>
</dbReference>
<dbReference type="KEGG" id="epa:110243241"/>
<dbReference type="EnsemblMetazoa" id="XM_021049324.2">
    <property type="protein sequence ID" value="XP_020904983.1"/>
    <property type="gene ID" value="LOC110243241"/>
</dbReference>
<dbReference type="GO" id="GO:0030276">
    <property type="term" value="F:clathrin binding"/>
    <property type="evidence" value="ECO:0007669"/>
    <property type="project" value="TreeGrafter"/>
</dbReference>
<sequence>MLNLTEEAKLGIASGALGILLLMIICMACKIRRLRNAPVYNDEAINVKTKKNPSKQHPKCDDCQMEKMPEVILPLKVRSGSFMNPKREKGMVKFTLEYHEEFQKLLVTLIQGVNVVGRDFWDTVDCYVTLNIEPEFSEEHKTKVVKRKLHPDFNETFEFSVEFAALKEKTLVMTVWEIDKYTRHHVIGHVREKLDHVVKVNHVYGVDRQIKEHRTDQIQLGEILFSLCYLPTAERLTIVIMKARNLNPPYEQWRSGPRPLNPFVKVVLLFDGHKIKKKKTSSRHQDRNPVYNDAMMFDIPIQLLHRIIFVLSVADKMAGNTRSDVIGRVVIGSPTIGEALSHWQQMLVSPRRPIAAWHRLTM</sequence>
<dbReference type="PANTHER" id="PTHR10024">
    <property type="entry name" value="SYNAPTOTAGMIN"/>
    <property type="match status" value="1"/>
</dbReference>
<accession>A0A913XIW5</accession>
<dbReference type="Pfam" id="PF00168">
    <property type="entry name" value="C2"/>
    <property type="match status" value="2"/>
</dbReference>
<reference evidence="4" key="1">
    <citation type="submission" date="2022-11" db="UniProtKB">
        <authorList>
            <consortium name="EnsemblMetazoa"/>
        </authorList>
    </citation>
    <scope>IDENTIFICATION</scope>
</reference>
<dbReference type="PROSITE" id="PS50004">
    <property type="entry name" value="C2"/>
    <property type="match status" value="2"/>
</dbReference>
<dbReference type="InterPro" id="IPR035892">
    <property type="entry name" value="C2_domain_sf"/>
</dbReference>
<dbReference type="InterPro" id="IPR000008">
    <property type="entry name" value="C2_dom"/>
</dbReference>
<dbReference type="CDD" id="cd00276">
    <property type="entry name" value="C2B_Synaptotagmin"/>
    <property type="match status" value="1"/>
</dbReference>
<keyword evidence="5" id="KW-1185">Reference proteome</keyword>
<keyword evidence="1" id="KW-0677">Repeat</keyword>
<dbReference type="GeneID" id="110243241"/>
<dbReference type="InterPro" id="IPR001565">
    <property type="entry name" value="Synaptotagmin"/>
</dbReference>
<dbReference type="GO" id="GO:0005544">
    <property type="term" value="F:calcium-dependent phospholipid binding"/>
    <property type="evidence" value="ECO:0007669"/>
    <property type="project" value="TreeGrafter"/>
</dbReference>
<dbReference type="SUPFAM" id="SSF49562">
    <property type="entry name" value="C2 domain (Calcium/lipid-binding domain, CaLB)"/>
    <property type="match status" value="2"/>
</dbReference>
<dbReference type="SMART" id="SM00239">
    <property type="entry name" value="C2"/>
    <property type="match status" value="2"/>
</dbReference>
<evidence type="ECO:0000313" key="5">
    <source>
        <dbReference type="Proteomes" id="UP000887567"/>
    </source>
</evidence>
<evidence type="ECO:0000256" key="1">
    <source>
        <dbReference type="ARBA" id="ARBA00022737"/>
    </source>
</evidence>
<dbReference type="GO" id="GO:0000149">
    <property type="term" value="F:SNARE binding"/>
    <property type="evidence" value="ECO:0007669"/>
    <property type="project" value="TreeGrafter"/>
</dbReference>
<keyword evidence="2" id="KW-0472">Membrane</keyword>
<keyword evidence="2" id="KW-0812">Transmembrane</keyword>
<keyword evidence="2" id="KW-1133">Transmembrane helix</keyword>
<feature type="domain" description="C2" evidence="3">
    <location>
        <begin position="219"/>
        <end position="358"/>
    </location>
</feature>
<dbReference type="GO" id="GO:0001786">
    <property type="term" value="F:phosphatidylserine binding"/>
    <property type="evidence" value="ECO:0007669"/>
    <property type="project" value="TreeGrafter"/>
</dbReference>
<dbReference type="OrthoDB" id="67700at2759"/>
<dbReference type="Gene3D" id="2.60.40.150">
    <property type="entry name" value="C2 domain"/>
    <property type="match status" value="2"/>
</dbReference>
<dbReference type="GO" id="GO:0070382">
    <property type="term" value="C:exocytic vesicle"/>
    <property type="evidence" value="ECO:0007669"/>
    <property type="project" value="TreeGrafter"/>
</dbReference>
<evidence type="ECO:0000313" key="4">
    <source>
        <dbReference type="EnsemblMetazoa" id="XP_020904983.1"/>
    </source>
</evidence>
<name>A0A913XIW5_EXADI</name>